<dbReference type="PROSITE" id="PS00109">
    <property type="entry name" value="PROTEIN_KINASE_TYR"/>
    <property type="match status" value="1"/>
</dbReference>
<evidence type="ECO:0000313" key="21">
    <source>
        <dbReference type="WBParaSite" id="Csp11.Scaffold629.g14836.t1"/>
    </source>
</evidence>
<evidence type="ECO:0000256" key="2">
    <source>
        <dbReference type="ARBA" id="ARBA00004496"/>
    </source>
</evidence>
<dbReference type="STRING" id="1561998.A0A1I7U4R7"/>
<evidence type="ECO:0000256" key="7">
    <source>
        <dbReference type="ARBA" id="ARBA00022777"/>
    </source>
</evidence>
<dbReference type="SUPFAM" id="SSF55550">
    <property type="entry name" value="SH2 domain"/>
    <property type="match status" value="1"/>
</dbReference>
<dbReference type="Gene3D" id="1.10.510.10">
    <property type="entry name" value="Transferase(Phosphotransferase) domain 1"/>
    <property type="match status" value="1"/>
</dbReference>
<keyword evidence="5 16" id="KW-0808">Transferase</keyword>
<reference evidence="21" key="1">
    <citation type="submission" date="2016-11" db="UniProtKB">
        <authorList>
            <consortium name="WormBaseParasite"/>
        </authorList>
    </citation>
    <scope>IDENTIFICATION</scope>
</reference>
<dbReference type="PROSITE" id="PS50011">
    <property type="entry name" value="PROTEIN_KINASE_DOM"/>
    <property type="match status" value="1"/>
</dbReference>
<dbReference type="SMART" id="SM00219">
    <property type="entry name" value="TyrKc"/>
    <property type="match status" value="1"/>
</dbReference>
<feature type="domain" description="Protein kinase" evidence="19">
    <location>
        <begin position="255"/>
        <end position="518"/>
    </location>
</feature>
<evidence type="ECO:0000256" key="12">
    <source>
        <dbReference type="ARBA" id="ARBA00051245"/>
    </source>
</evidence>
<dbReference type="Pfam" id="PF07714">
    <property type="entry name" value="PK_Tyr_Ser-Thr"/>
    <property type="match status" value="1"/>
</dbReference>
<comment type="similarity">
    <text evidence="13">Belongs to the protein kinase superfamily. Tyr protein kinase family. Fes/fps subfamily.</text>
</comment>
<evidence type="ECO:0000256" key="5">
    <source>
        <dbReference type="ARBA" id="ARBA00022679"/>
    </source>
</evidence>
<evidence type="ECO:0000256" key="17">
    <source>
        <dbReference type="SAM" id="MobiDB-lite"/>
    </source>
</evidence>
<dbReference type="InterPro" id="IPR011009">
    <property type="entry name" value="Kinase-like_dom_sf"/>
</dbReference>
<feature type="domain" description="SH2" evidence="18">
    <location>
        <begin position="137"/>
        <end position="243"/>
    </location>
</feature>
<dbReference type="Gene3D" id="3.30.200.20">
    <property type="entry name" value="Phosphorylase Kinase, domain 1"/>
    <property type="match status" value="1"/>
</dbReference>
<evidence type="ECO:0000256" key="9">
    <source>
        <dbReference type="ARBA" id="ARBA00022999"/>
    </source>
</evidence>
<dbReference type="InterPro" id="IPR008266">
    <property type="entry name" value="Tyr_kinase_AS"/>
</dbReference>
<feature type="compositionally biased region" description="Polar residues" evidence="17">
    <location>
        <begin position="76"/>
        <end position="86"/>
    </location>
</feature>
<keyword evidence="3" id="KW-1003">Cell membrane</keyword>
<keyword evidence="8 15" id="KW-0067">ATP-binding</keyword>
<keyword evidence="6 15" id="KW-0547">Nucleotide-binding</keyword>
<dbReference type="GO" id="GO:0005524">
    <property type="term" value="F:ATP binding"/>
    <property type="evidence" value="ECO:0007669"/>
    <property type="project" value="UniProtKB-UniRule"/>
</dbReference>
<protein>
    <recommendedName>
        <fullName evidence="16">Tyrosine-protein kinase</fullName>
        <ecNumber evidence="16">2.7.10.2</ecNumber>
    </recommendedName>
</protein>
<dbReference type="InterPro" id="IPR000719">
    <property type="entry name" value="Prot_kinase_dom"/>
</dbReference>
<evidence type="ECO:0000256" key="15">
    <source>
        <dbReference type="PROSITE-ProRule" id="PRU10141"/>
    </source>
</evidence>
<evidence type="ECO:0000256" key="4">
    <source>
        <dbReference type="ARBA" id="ARBA00022490"/>
    </source>
</evidence>
<comment type="catalytic activity">
    <reaction evidence="12 16">
        <text>L-tyrosyl-[protein] + ATP = O-phospho-L-tyrosyl-[protein] + ADP + H(+)</text>
        <dbReference type="Rhea" id="RHEA:10596"/>
        <dbReference type="Rhea" id="RHEA-COMP:10136"/>
        <dbReference type="Rhea" id="RHEA-COMP:20101"/>
        <dbReference type="ChEBI" id="CHEBI:15378"/>
        <dbReference type="ChEBI" id="CHEBI:30616"/>
        <dbReference type="ChEBI" id="CHEBI:46858"/>
        <dbReference type="ChEBI" id="CHEBI:61978"/>
        <dbReference type="ChEBI" id="CHEBI:456216"/>
        <dbReference type="EC" id="2.7.10.2"/>
    </reaction>
</comment>
<evidence type="ECO:0000259" key="19">
    <source>
        <dbReference type="PROSITE" id="PS50011"/>
    </source>
</evidence>
<feature type="compositionally biased region" description="Polar residues" evidence="17">
    <location>
        <begin position="35"/>
        <end position="47"/>
    </location>
</feature>
<evidence type="ECO:0000259" key="18">
    <source>
        <dbReference type="PROSITE" id="PS50001"/>
    </source>
</evidence>
<dbReference type="GO" id="GO:0005886">
    <property type="term" value="C:plasma membrane"/>
    <property type="evidence" value="ECO:0007669"/>
    <property type="project" value="UniProtKB-SubCell"/>
</dbReference>
<dbReference type="InterPro" id="IPR036860">
    <property type="entry name" value="SH2_dom_sf"/>
</dbReference>
<dbReference type="PRINTS" id="PR00109">
    <property type="entry name" value="TYRKINASE"/>
</dbReference>
<feature type="binding site" evidence="15">
    <location>
        <position position="287"/>
    </location>
    <ligand>
        <name>ATP</name>
        <dbReference type="ChEBI" id="CHEBI:30616"/>
    </ligand>
</feature>
<proteinExistence type="inferred from homology"/>
<accession>A0A1I7U4R7</accession>
<evidence type="ECO:0000256" key="1">
    <source>
        <dbReference type="ARBA" id="ARBA00004202"/>
    </source>
</evidence>
<dbReference type="FunFam" id="1.10.510.10:FF:001672">
    <property type="entry name" value="Tyrosine-protein kinase"/>
    <property type="match status" value="1"/>
</dbReference>
<keyword evidence="4" id="KW-0963">Cytoplasm</keyword>
<organism evidence="20 21">
    <name type="scientific">Caenorhabditis tropicalis</name>
    <dbReference type="NCBI Taxonomy" id="1561998"/>
    <lineage>
        <taxon>Eukaryota</taxon>
        <taxon>Metazoa</taxon>
        <taxon>Ecdysozoa</taxon>
        <taxon>Nematoda</taxon>
        <taxon>Chromadorea</taxon>
        <taxon>Rhabditida</taxon>
        <taxon>Rhabditina</taxon>
        <taxon>Rhabditomorpha</taxon>
        <taxon>Rhabditoidea</taxon>
        <taxon>Rhabditidae</taxon>
        <taxon>Peloderinae</taxon>
        <taxon>Caenorhabditis</taxon>
    </lineage>
</organism>
<dbReference type="Proteomes" id="UP000095282">
    <property type="component" value="Unplaced"/>
</dbReference>
<dbReference type="AlphaFoldDB" id="A0A1I7U4R7"/>
<dbReference type="InterPro" id="IPR000980">
    <property type="entry name" value="SH2"/>
</dbReference>
<dbReference type="GO" id="GO:0005737">
    <property type="term" value="C:cytoplasm"/>
    <property type="evidence" value="ECO:0007669"/>
    <property type="project" value="UniProtKB-SubCell"/>
</dbReference>
<name>A0A1I7U4R7_9PELO</name>
<dbReference type="InterPro" id="IPR017441">
    <property type="entry name" value="Protein_kinase_ATP_BS"/>
</dbReference>
<dbReference type="PANTHER" id="PTHR24418">
    <property type="entry name" value="TYROSINE-PROTEIN KINASE"/>
    <property type="match status" value="1"/>
</dbReference>
<evidence type="ECO:0000256" key="11">
    <source>
        <dbReference type="ARBA" id="ARBA00023137"/>
    </source>
</evidence>
<feature type="region of interest" description="Disordered" evidence="17">
    <location>
        <begin position="24"/>
        <end position="118"/>
    </location>
</feature>
<dbReference type="GO" id="GO:0004715">
    <property type="term" value="F:non-membrane spanning protein tyrosine kinase activity"/>
    <property type="evidence" value="ECO:0007669"/>
    <property type="project" value="UniProtKB-EC"/>
</dbReference>
<dbReference type="SUPFAM" id="SSF56112">
    <property type="entry name" value="Protein kinase-like (PK-like)"/>
    <property type="match status" value="1"/>
</dbReference>
<evidence type="ECO:0000256" key="8">
    <source>
        <dbReference type="ARBA" id="ARBA00022840"/>
    </source>
</evidence>
<dbReference type="InterPro" id="IPR001245">
    <property type="entry name" value="Ser-Thr/Tyr_kinase_cat_dom"/>
</dbReference>
<keyword evidence="20" id="KW-1185">Reference proteome</keyword>
<dbReference type="InterPro" id="IPR035849">
    <property type="entry name" value="Fes/Fps/Fer_SH2"/>
</dbReference>
<evidence type="ECO:0000256" key="14">
    <source>
        <dbReference type="PROSITE-ProRule" id="PRU00191"/>
    </source>
</evidence>
<evidence type="ECO:0000256" key="6">
    <source>
        <dbReference type="ARBA" id="ARBA00022741"/>
    </source>
</evidence>
<dbReference type="eggNOG" id="KOG0194">
    <property type="taxonomic scope" value="Eukaryota"/>
</dbReference>
<evidence type="ECO:0000256" key="16">
    <source>
        <dbReference type="RuleBase" id="RU362096"/>
    </source>
</evidence>
<evidence type="ECO:0000256" key="13">
    <source>
        <dbReference type="ARBA" id="ARBA00061333"/>
    </source>
</evidence>
<keyword evidence="10" id="KW-0472">Membrane</keyword>
<comment type="subcellular location">
    <subcellularLocation>
        <location evidence="1">Cell membrane</location>
        <topology evidence="1">Peripheral membrane protein</topology>
    </subcellularLocation>
    <subcellularLocation>
        <location evidence="2">Cytoplasm</location>
    </subcellularLocation>
</comment>
<dbReference type="InterPro" id="IPR020635">
    <property type="entry name" value="Tyr_kinase_cat_dom"/>
</dbReference>
<dbReference type="Gene3D" id="3.30.505.10">
    <property type="entry name" value="SH2 domain"/>
    <property type="match status" value="1"/>
</dbReference>
<keyword evidence="7 16" id="KW-0418">Kinase</keyword>
<dbReference type="SMART" id="SM00252">
    <property type="entry name" value="SH2"/>
    <property type="match status" value="1"/>
</dbReference>
<dbReference type="FunFam" id="3.30.200.20:FF:000194">
    <property type="entry name" value="protein-tyrosine kinase 2-beta isoform X1"/>
    <property type="match status" value="1"/>
</dbReference>
<dbReference type="PROSITE" id="PS00107">
    <property type="entry name" value="PROTEIN_KINASE_ATP"/>
    <property type="match status" value="1"/>
</dbReference>
<feature type="compositionally biased region" description="Basic residues" evidence="17">
    <location>
        <begin position="96"/>
        <end position="105"/>
    </location>
</feature>
<dbReference type="WBParaSite" id="Csp11.Scaffold629.g14836.t1">
    <property type="protein sequence ID" value="Csp11.Scaffold629.g14836.t1"/>
    <property type="gene ID" value="Csp11.Scaffold629.g14836"/>
</dbReference>
<dbReference type="CDD" id="cd10361">
    <property type="entry name" value="SH2_Fps_family"/>
    <property type="match status" value="1"/>
</dbReference>
<evidence type="ECO:0000256" key="3">
    <source>
        <dbReference type="ARBA" id="ARBA00022475"/>
    </source>
</evidence>
<evidence type="ECO:0000256" key="10">
    <source>
        <dbReference type="ARBA" id="ARBA00023136"/>
    </source>
</evidence>
<dbReference type="PROSITE" id="PS50001">
    <property type="entry name" value="SH2"/>
    <property type="match status" value="1"/>
</dbReference>
<dbReference type="EC" id="2.7.10.2" evidence="16"/>
<evidence type="ECO:0000313" key="20">
    <source>
        <dbReference type="Proteomes" id="UP000095282"/>
    </source>
</evidence>
<dbReference type="InterPro" id="IPR050198">
    <property type="entry name" value="Non-receptor_tyrosine_kinases"/>
</dbReference>
<feature type="compositionally biased region" description="Basic and acidic residues" evidence="17">
    <location>
        <begin position="53"/>
        <end position="75"/>
    </location>
</feature>
<keyword evidence="11 16" id="KW-0829">Tyrosine-protein kinase</keyword>
<dbReference type="CDD" id="cd00192">
    <property type="entry name" value="PTKc"/>
    <property type="match status" value="1"/>
</dbReference>
<sequence length="549" mass="61501">MGSREIGGSRELFTKSAYFDAATKRDTSLAPKSMPATSVPGQLSSTATTPTERGTEKEKEEKTGAVNDRGREKPETTQQATENSQALKAPDGVGERKKKKKKRLRVNNNSMAEEKTSNIPEREDFQVFEKKLREFNFYHGFLPREDLSSTLHNPGDYLIRVSEVAENEQKLTREVILSLIPVTVESKNEEDKNRPRNVVIKRVSNMLFCETTRTFESINDLIQFYTKNTGACSQGTFQLKTPILQQPWEFMHSDVQVGKVLGEGAFGKVCAGQLKLKDGTNVEVAIKMTKVSAFLSKAKIKEMMNEARFIRNFNHKNVVRLYGVAHDEQPLYILLELVKGGSLLDHLKKAKEKGAAVSVLEKIRHCSGAGKGIEYLHQNHCIHRDIAARNCLLSENVVKITDFGLSRTGPSYKIKGSCKLPVKWLAPETLSTFMFSYATDVYSWGITCYEVFADGVEPFDGVSNAVVKSNVLSSKFLEMPSTTPEAIKKFLNTFIFVDASRRSQMGMAVAEFERMAVMCENGQLEMGGGAKQKLMKVFKKRHEKQSKGD</sequence>
<keyword evidence="9 14" id="KW-0727">SH2 domain</keyword>
<dbReference type="Pfam" id="PF00017">
    <property type="entry name" value="SH2"/>
    <property type="match status" value="1"/>
</dbReference>